<organism evidence="2 3">
    <name type="scientific">Chionoecetes opilio</name>
    <name type="common">Atlantic snow crab</name>
    <name type="synonym">Cancer opilio</name>
    <dbReference type="NCBI Taxonomy" id="41210"/>
    <lineage>
        <taxon>Eukaryota</taxon>
        <taxon>Metazoa</taxon>
        <taxon>Ecdysozoa</taxon>
        <taxon>Arthropoda</taxon>
        <taxon>Crustacea</taxon>
        <taxon>Multicrustacea</taxon>
        <taxon>Malacostraca</taxon>
        <taxon>Eumalacostraca</taxon>
        <taxon>Eucarida</taxon>
        <taxon>Decapoda</taxon>
        <taxon>Pleocyemata</taxon>
        <taxon>Brachyura</taxon>
        <taxon>Eubrachyura</taxon>
        <taxon>Majoidea</taxon>
        <taxon>Majidae</taxon>
        <taxon>Chionoecetes</taxon>
    </lineage>
</organism>
<dbReference type="Proteomes" id="UP000770661">
    <property type="component" value="Unassembled WGS sequence"/>
</dbReference>
<comment type="caution">
    <text evidence="2">The sequence shown here is derived from an EMBL/GenBank/DDBJ whole genome shotgun (WGS) entry which is preliminary data.</text>
</comment>
<dbReference type="OrthoDB" id="6378291at2759"/>
<reference evidence="2" key="1">
    <citation type="submission" date="2020-07" db="EMBL/GenBank/DDBJ databases">
        <title>The High-quality genome of the commercially important snow crab, Chionoecetes opilio.</title>
        <authorList>
            <person name="Jeong J.-H."/>
            <person name="Ryu S."/>
        </authorList>
    </citation>
    <scope>NUCLEOTIDE SEQUENCE</scope>
    <source>
        <strain evidence="2">MADBK_172401_WGS</strain>
        <tissue evidence="2">Digestive gland</tissue>
    </source>
</reference>
<gene>
    <name evidence="2" type="ORF">GWK47_016368</name>
</gene>
<feature type="region of interest" description="Disordered" evidence="1">
    <location>
        <begin position="75"/>
        <end position="101"/>
    </location>
</feature>
<dbReference type="AlphaFoldDB" id="A0A8J4XRS5"/>
<protein>
    <submittedName>
        <fullName evidence="2">Uncharacterized protein</fullName>
    </submittedName>
</protein>
<accession>A0A8J4XRS5</accession>
<proteinExistence type="predicted"/>
<sequence length="226" mass="25377">MPHSPISRTEGGSVSAIKNFLFGGVLDPSCPLPAGAEGEGGRPDKAQLFSVQILRSQVFRPQVLRSQIVKTRIHRCERPLPQQPEERTHPRPFPPPLRPPLPKVNNVTSTPSLHRPPATADPLNSLFYLALKLPRRSNPPRRPRYLKALMPHHATLHTDVDVIPLKVPQDQGHQMHVSSFCWDGTQEDVEFVVLFTLFQVSALSVINDNTLLNQPSWYLCHIKEPS</sequence>
<feature type="compositionally biased region" description="Pro residues" evidence="1">
    <location>
        <begin position="91"/>
        <end position="101"/>
    </location>
</feature>
<evidence type="ECO:0000313" key="2">
    <source>
        <dbReference type="EMBL" id="KAG0713377.1"/>
    </source>
</evidence>
<feature type="compositionally biased region" description="Basic and acidic residues" evidence="1">
    <location>
        <begin position="75"/>
        <end position="89"/>
    </location>
</feature>
<keyword evidence="3" id="KW-1185">Reference proteome</keyword>
<evidence type="ECO:0000313" key="3">
    <source>
        <dbReference type="Proteomes" id="UP000770661"/>
    </source>
</evidence>
<evidence type="ECO:0000256" key="1">
    <source>
        <dbReference type="SAM" id="MobiDB-lite"/>
    </source>
</evidence>
<name>A0A8J4XRS5_CHIOP</name>
<dbReference type="EMBL" id="JACEEZ010021543">
    <property type="protein sequence ID" value="KAG0713377.1"/>
    <property type="molecule type" value="Genomic_DNA"/>
</dbReference>